<dbReference type="GO" id="GO:0000995">
    <property type="term" value="F:RNA polymerase III general transcription initiation factor activity"/>
    <property type="evidence" value="ECO:0007669"/>
    <property type="project" value="EnsemblFungi"/>
</dbReference>
<dbReference type="GeneID" id="96902334"/>
<dbReference type="OrthoDB" id="414418at2759"/>
<dbReference type="RefSeq" id="XP_003675148.1">
    <property type="nucleotide sequence ID" value="XM_003675100.1"/>
</dbReference>
<dbReference type="InterPro" id="IPR014623">
    <property type="entry name" value="Tfc7/tau55"/>
</dbReference>
<dbReference type="Pfam" id="PF10419">
    <property type="entry name" value="TFIIIC_sub6"/>
    <property type="match status" value="1"/>
</dbReference>
<dbReference type="Gene3D" id="3.40.50.1240">
    <property type="entry name" value="Phosphoglycerate mutase-like"/>
    <property type="match status" value="1"/>
</dbReference>
<reference key="2">
    <citation type="submission" date="2011-08" db="EMBL/GenBank/DDBJ databases">
        <title>Genome sequence of Naumovozyma castellii.</title>
        <authorList>
            <person name="Gordon J.L."/>
            <person name="Armisen D."/>
            <person name="Proux-Wera E."/>
            <person name="OhEigeartaigh S.S."/>
            <person name="Byrne K.P."/>
            <person name="Wolfe K.H."/>
        </authorList>
    </citation>
    <scope>NUCLEOTIDE SEQUENCE</scope>
    <source>
        <strain>Type strain:CBS 4309</strain>
    </source>
</reference>
<dbReference type="GO" id="GO:0042791">
    <property type="term" value="P:5S class rRNA transcription by RNA polymerase III"/>
    <property type="evidence" value="ECO:0007669"/>
    <property type="project" value="EnsemblFungi"/>
</dbReference>
<dbReference type="InParanoid" id="G0VA47"/>
<dbReference type="PIRSF" id="PIRSF036802">
    <property type="entry name" value="Tau55_TFC7"/>
    <property type="match status" value="1"/>
</dbReference>
<accession>G0VA47</accession>
<dbReference type="PANTHER" id="PTHR16469:SF51">
    <property type="entry name" value="TRANSCRIPTION FACTOR TAU 55 KDA SUBUNIT"/>
    <property type="match status" value="1"/>
</dbReference>
<dbReference type="CDD" id="cd07067">
    <property type="entry name" value="HP_PGM_like"/>
    <property type="match status" value="1"/>
</dbReference>
<feature type="compositionally biased region" description="Low complexity" evidence="1">
    <location>
        <begin position="359"/>
        <end position="368"/>
    </location>
</feature>
<dbReference type="InterPro" id="IPR013078">
    <property type="entry name" value="His_Pase_superF_clade-1"/>
</dbReference>
<dbReference type="STRING" id="1064592.G0VA47"/>
<evidence type="ECO:0000259" key="2">
    <source>
        <dbReference type="Pfam" id="PF10419"/>
    </source>
</evidence>
<sequence length="419" mass="47594">MTVQTIYIARHGYRSNWLPEGPYPSPPTGIDSDVPLAEHGVHQAKELAHYLLSIDNQPELIFSSPFYRCVQTSKPIAGLLEVPVLVERGIGEWYKPDRPVIPVPATIDVLNNFFKPMINEEWESCLIPSDKGETEADIFDRCKRFWPLFIAKVEKEFPNVETILLVTHAASKIALGLNLLGLKTCRDFIDDEGNTIRCGSCSLDKYELIKPKKNSDNNESDEEDAEDIPFEKRKWVLTMNGNTEFLRGGEEMDWNFQRNVEAGSNADVVARSSGNNASNSTETETEIETETIYVSVDLPSKSYKKKTELPRTAMFQYSGLETEAPLFKIGDKVYEGNWQKFLGTEIAFPDAATLNKKTAYTSTDTATPTEDRHNEEKEYEENEDEDEERKVDSNKTELENAEKIYRITDRIGLVNLRPI</sequence>
<dbReference type="InterPro" id="IPR051710">
    <property type="entry name" value="Phosphatase_SH3-domain"/>
</dbReference>
<dbReference type="FunFam" id="3.40.50.1240:FF:000034">
    <property type="entry name" value="Transcription factor TFIIIC subunit"/>
    <property type="match status" value="1"/>
</dbReference>
<dbReference type="eggNOG" id="ENOG502RYP8">
    <property type="taxonomic scope" value="Eukaryota"/>
</dbReference>
<feature type="compositionally biased region" description="Basic and acidic residues" evidence="1">
    <location>
        <begin position="388"/>
        <end position="399"/>
    </location>
</feature>
<keyword evidence="4" id="KW-1185">Reference proteome</keyword>
<dbReference type="PANTHER" id="PTHR16469">
    <property type="entry name" value="UBIQUITIN-ASSOCIATED AND SH3 DOMAIN-CONTAINING BA-RELATED"/>
    <property type="match status" value="1"/>
</dbReference>
<dbReference type="GO" id="GO:0008301">
    <property type="term" value="F:DNA binding, bending"/>
    <property type="evidence" value="ECO:0007669"/>
    <property type="project" value="EnsemblFungi"/>
</dbReference>
<dbReference type="Gene3D" id="2.60.40.4370">
    <property type="match status" value="1"/>
</dbReference>
<dbReference type="GO" id="GO:0001002">
    <property type="term" value="F:RNA polymerase III type 1 promoter sequence-specific DNA binding"/>
    <property type="evidence" value="ECO:0007669"/>
    <property type="project" value="EnsemblFungi"/>
</dbReference>
<dbReference type="OMA" id="WYKPDRD"/>
<dbReference type="GO" id="GO:0016791">
    <property type="term" value="F:phosphatase activity"/>
    <property type="evidence" value="ECO:0007669"/>
    <property type="project" value="EnsemblFungi"/>
</dbReference>
<dbReference type="InterPro" id="IPR029033">
    <property type="entry name" value="His_PPase_superfam"/>
</dbReference>
<proteinExistence type="predicted"/>
<dbReference type="HOGENOM" id="CLU_042838_0_0_1"/>
<evidence type="ECO:0000313" key="3">
    <source>
        <dbReference type="EMBL" id="CCC68777.1"/>
    </source>
</evidence>
<dbReference type="SMART" id="SM00855">
    <property type="entry name" value="PGAM"/>
    <property type="match status" value="1"/>
</dbReference>
<evidence type="ECO:0000313" key="4">
    <source>
        <dbReference type="Proteomes" id="UP000001640"/>
    </source>
</evidence>
<feature type="compositionally biased region" description="Acidic residues" evidence="1">
    <location>
        <begin position="377"/>
        <end position="387"/>
    </location>
</feature>
<protein>
    <recommendedName>
        <fullName evidence="2">Transcription factor TFIIIC triple barrel domain-containing protein</fullName>
    </recommendedName>
</protein>
<dbReference type="Proteomes" id="UP000001640">
    <property type="component" value="Chromosome 2"/>
</dbReference>
<dbReference type="GO" id="GO:0000127">
    <property type="term" value="C:transcription factor TFIIIC complex"/>
    <property type="evidence" value="ECO:0007669"/>
    <property type="project" value="EnsemblFungi"/>
</dbReference>
<reference evidence="3 4" key="1">
    <citation type="journal article" date="2011" name="Proc. Natl. Acad. Sci. U.S.A.">
        <title>Evolutionary erosion of yeast sex chromosomes by mating-type switching accidents.</title>
        <authorList>
            <person name="Gordon J.L."/>
            <person name="Armisen D."/>
            <person name="Proux-Wera E."/>
            <person name="Oheigeartaigh S.S."/>
            <person name="Byrne K.P."/>
            <person name="Wolfe K.H."/>
        </authorList>
    </citation>
    <scope>NUCLEOTIDE SEQUENCE [LARGE SCALE GENOMIC DNA]</scope>
    <source>
        <strain evidence="4">ATCC 76901 / BCRC 22586 / CBS 4309 / NBRC 1992 / NRRL Y-12630</strain>
    </source>
</reference>
<dbReference type="KEGG" id="ncs:NCAS_0B06930"/>
<dbReference type="SUPFAM" id="SSF53254">
    <property type="entry name" value="Phosphoglycerate mutase-like"/>
    <property type="match status" value="1"/>
</dbReference>
<gene>
    <name evidence="3" type="primary">NCAS0B06930</name>
    <name evidence="3" type="ordered locus">NCAS_0B06930</name>
</gene>
<feature type="domain" description="Transcription factor TFIIIC triple barrel" evidence="2">
    <location>
        <begin position="288"/>
        <end position="413"/>
    </location>
</feature>
<dbReference type="EMBL" id="HE576753">
    <property type="protein sequence ID" value="CCC68777.1"/>
    <property type="molecule type" value="Genomic_DNA"/>
</dbReference>
<name>G0VA47_NAUCA</name>
<evidence type="ECO:0000256" key="1">
    <source>
        <dbReference type="SAM" id="MobiDB-lite"/>
    </source>
</evidence>
<dbReference type="AlphaFoldDB" id="G0VA47"/>
<feature type="region of interest" description="Disordered" evidence="1">
    <location>
        <begin position="359"/>
        <end position="399"/>
    </location>
</feature>
<dbReference type="Pfam" id="PF00300">
    <property type="entry name" value="His_Phos_1"/>
    <property type="match status" value="1"/>
</dbReference>
<dbReference type="GO" id="GO:0001003">
    <property type="term" value="F:RNA polymerase III type 2 promoter sequence-specific DNA binding"/>
    <property type="evidence" value="ECO:0007669"/>
    <property type="project" value="EnsemblFungi"/>
</dbReference>
<dbReference type="FunCoup" id="G0VA47">
    <property type="interactions" value="154"/>
</dbReference>
<dbReference type="InterPro" id="IPR019481">
    <property type="entry name" value="TFIIIC_triple_barrel"/>
</dbReference>
<organism evidence="3 4">
    <name type="scientific">Naumovozyma castellii</name>
    <name type="common">Yeast</name>
    <name type="synonym">Saccharomyces castellii</name>
    <dbReference type="NCBI Taxonomy" id="27288"/>
    <lineage>
        <taxon>Eukaryota</taxon>
        <taxon>Fungi</taxon>
        <taxon>Dikarya</taxon>
        <taxon>Ascomycota</taxon>
        <taxon>Saccharomycotina</taxon>
        <taxon>Saccharomycetes</taxon>
        <taxon>Saccharomycetales</taxon>
        <taxon>Saccharomycetaceae</taxon>
        <taxon>Naumovozyma</taxon>
    </lineage>
</organism>